<dbReference type="SUPFAM" id="SSF63380">
    <property type="entry name" value="Riboflavin synthase domain-like"/>
    <property type="match status" value="2"/>
</dbReference>
<dbReference type="NCBIfam" id="NF009566">
    <property type="entry name" value="PRK13020.1"/>
    <property type="match status" value="1"/>
</dbReference>
<evidence type="ECO:0000256" key="11">
    <source>
        <dbReference type="SAM" id="MobiDB-lite"/>
    </source>
</evidence>
<dbReference type="PANTHER" id="PTHR21098:SF12">
    <property type="entry name" value="RIBOFLAVIN SYNTHASE"/>
    <property type="match status" value="1"/>
</dbReference>
<comment type="function">
    <text evidence="2">Catalyzes the dismutation of two molecules of 6,7-dimethyl-8-ribityllumazine, resulting in the formation of riboflavin and 5-amino-6-(D-ribitylamino)uracil.</text>
</comment>
<dbReference type="InterPro" id="IPR001783">
    <property type="entry name" value="Lumazine-bd"/>
</dbReference>
<dbReference type="InterPro" id="IPR023366">
    <property type="entry name" value="ATP_synth_asu-like_sf"/>
</dbReference>
<dbReference type="EC" id="2.5.1.9" evidence="4 9"/>
<dbReference type="InterPro" id="IPR017938">
    <property type="entry name" value="Riboflavin_synthase-like_b-brl"/>
</dbReference>
<keyword evidence="14" id="KW-1185">Reference proteome</keyword>
<evidence type="ECO:0000256" key="3">
    <source>
        <dbReference type="ARBA" id="ARBA00004887"/>
    </source>
</evidence>
<accession>A0ABS8NR16</accession>
<dbReference type="EMBL" id="JAJKFW010000064">
    <property type="protein sequence ID" value="MCC9645268.1"/>
    <property type="molecule type" value="Genomic_DNA"/>
</dbReference>
<evidence type="ECO:0000256" key="2">
    <source>
        <dbReference type="ARBA" id="ARBA00002803"/>
    </source>
</evidence>
<sequence>MFTGLVESVGQVTSVEEQPPGRKLVISAPNFRFSDPDRDVKLGDSIAINGCCLTIVDIDGNDLAFEAGEETLSRTNLGELKTGSRVNLERSLAVGDRMGGHYVTGHVDCIGQLIERVDDPPWANLKFSVPPAYAQQIVGKGSIAIDGISLTVVDAGKDFFTVALIPHTLEVTTLGGRKVGDRINLETDLLAKYVQRTLQFGNTTSSNTDASQDSQPPWNQNS</sequence>
<evidence type="ECO:0000256" key="6">
    <source>
        <dbReference type="ARBA" id="ARBA00022619"/>
    </source>
</evidence>
<dbReference type="PIRSF" id="PIRSF000498">
    <property type="entry name" value="Riboflavin_syn_A"/>
    <property type="match status" value="1"/>
</dbReference>
<evidence type="ECO:0000256" key="4">
    <source>
        <dbReference type="ARBA" id="ARBA00012827"/>
    </source>
</evidence>
<organism evidence="13 14">
    <name type="scientific">Rhodopirellula halodulae</name>
    <dbReference type="NCBI Taxonomy" id="2894198"/>
    <lineage>
        <taxon>Bacteria</taxon>
        <taxon>Pseudomonadati</taxon>
        <taxon>Planctomycetota</taxon>
        <taxon>Planctomycetia</taxon>
        <taxon>Pirellulales</taxon>
        <taxon>Pirellulaceae</taxon>
        <taxon>Rhodopirellula</taxon>
    </lineage>
</organism>
<feature type="repeat" description="Lumazine-binding" evidence="10">
    <location>
        <begin position="102"/>
        <end position="198"/>
    </location>
</feature>
<dbReference type="NCBIfam" id="TIGR00187">
    <property type="entry name" value="ribE"/>
    <property type="match status" value="1"/>
</dbReference>
<feature type="repeat" description="Lumazine-binding" evidence="10">
    <location>
        <begin position="1"/>
        <end position="101"/>
    </location>
</feature>
<dbReference type="NCBIfam" id="NF006767">
    <property type="entry name" value="PRK09289.1"/>
    <property type="match status" value="1"/>
</dbReference>
<dbReference type="InterPro" id="IPR026017">
    <property type="entry name" value="Lumazine-bd_dom"/>
</dbReference>
<comment type="pathway">
    <text evidence="3">Cofactor biosynthesis; riboflavin biosynthesis; riboflavin from 2-hydroxy-3-oxobutyl phosphate and 5-amino-6-(D-ribitylamino)uracil: step 2/2.</text>
</comment>
<evidence type="ECO:0000256" key="9">
    <source>
        <dbReference type="NCBIfam" id="TIGR00187"/>
    </source>
</evidence>
<evidence type="ECO:0000259" key="12">
    <source>
        <dbReference type="PROSITE" id="PS51177"/>
    </source>
</evidence>
<protein>
    <recommendedName>
        <fullName evidence="5 9">Riboflavin synthase</fullName>
        <ecNumber evidence="4 9">2.5.1.9</ecNumber>
    </recommendedName>
</protein>
<dbReference type="Gene3D" id="2.40.30.20">
    <property type="match status" value="2"/>
</dbReference>
<dbReference type="PANTHER" id="PTHR21098">
    <property type="entry name" value="RIBOFLAVIN SYNTHASE ALPHA CHAIN"/>
    <property type="match status" value="1"/>
</dbReference>
<dbReference type="CDD" id="cd00402">
    <property type="entry name" value="Riboflavin_synthase_like"/>
    <property type="match status" value="1"/>
</dbReference>
<comment type="caution">
    <text evidence="13">The sequence shown here is derived from an EMBL/GenBank/DDBJ whole genome shotgun (WGS) entry which is preliminary data.</text>
</comment>
<keyword evidence="8" id="KW-0677">Repeat</keyword>
<evidence type="ECO:0000313" key="14">
    <source>
        <dbReference type="Proteomes" id="UP001430306"/>
    </source>
</evidence>
<evidence type="ECO:0000256" key="8">
    <source>
        <dbReference type="ARBA" id="ARBA00022737"/>
    </source>
</evidence>
<evidence type="ECO:0000256" key="10">
    <source>
        <dbReference type="PROSITE-ProRule" id="PRU00524"/>
    </source>
</evidence>
<proteinExistence type="predicted"/>
<name>A0ABS8NR16_9BACT</name>
<feature type="region of interest" description="Disordered" evidence="11">
    <location>
        <begin position="202"/>
        <end position="222"/>
    </location>
</feature>
<dbReference type="PROSITE" id="PS51177">
    <property type="entry name" value="LUMAZINE_BIND"/>
    <property type="match status" value="2"/>
</dbReference>
<dbReference type="Pfam" id="PF00677">
    <property type="entry name" value="Lum_binding"/>
    <property type="match status" value="2"/>
</dbReference>
<dbReference type="Proteomes" id="UP001430306">
    <property type="component" value="Unassembled WGS sequence"/>
</dbReference>
<dbReference type="GO" id="GO:0004746">
    <property type="term" value="F:riboflavin synthase activity"/>
    <property type="evidence" value="ECO:0007669"/>
    <property type="project" value="UniProtKB-EC"/>
</dbReference>
<gene>
    <name evidence="13" type="ORF">LOC71_23565</name>
</gene>
<comment type="catalytic activity">
    <reaction evidence="1">
        <text>2 6,7-dimethyl-8-(1-D-ribityl)lumazine + H(+) = 5-amino-6-(D-ribitylamino)uracil + riboflavin</text>
        <dbReference type="Rhea" id="RHEA:20772"/>
        <dbReference type="ChEBI" id="CHEBI:15378"/>
        <dbReference type="ChEBI" id="CHEBI:15934"/>
        <dbReference type="ChEBI" id="CHEBI:57986"/>
        <dbReference type="ChEBI" id="CHEBI:58201"/>
        <dbReference type="EC" id="2.5.1.9"/>
    </reaction>
</comment>
<evidence type="ECO:0000256" key="5">
    <source>
        <dbReference type="ARBA" id="ARBA00013950"/>
    </source>
</evidence>
<feature type="domain" description="Lumazine-binding" evidence="12">
    <location>
        <begin position="1"/>
        <end position="101"/>
    </location>
</feature>
<evidence type="ECO:0000256" key="1">
    <source>
        <dbReference type="ARBA" id="ARBA00000968"/>
    </source>
</evidence>
<keyword evidence="6" id="KW-0686">Riboflavin biosynthesis</keyword>
<evidence type="ECO:0000313" key="13">
    <source>
        <dbReference type="EMBL" id="MCC9645268.1"/>
    </source>
</evidence>
<evidence type="ECO:0000256" key="7">
    <source>
        <dbReference type="ARBA" id="ARBA00022679"/>
    </source>
</evidence>
<feature type="domain" description="Lumazine-binding" evidence="12">
    <location>
        <begin position="102"/>
        <end position="198"/>
    </location>
</feature>
<keyword evidence="7 13" id="KW-0808">Transferase</keyword>
<reference evidence="13" key="1">
    <citation type="submission" date="2021-11" db="EMBL/GenBank/DDBJ databases">
        <title>Genome sequence.</title>
        <authorList>
            <person name="Sun Q."/>
        </authorList>
    </citation>
    <scope>NUCLEOTIDE SEQUENCE</scope>
    <source>
        <strain evidence="13">JC740</strain>
    </source>
</reference>
<dbReference type="RefSeq" id="WP_230276898.1">
    <property type="nucleotide sequence ID" value="NZ_JAJKFW010000064.1"/>
</dbReference>